<organism evidence="1 2">
    <name type="scientific">Dongia soli</name>
    <dbReference type="NCBI Taxonomy" id="600628"/>
    <lineage>
        <taxon>Bacteria</taxon>
        <taxon>Pseudomonadati</taxon>
        <taxon>Pseudomonadota</taxon>
        <taxon>Alphaproteobacteria</taxon>
        <taxon>Rhodospirillales</taxon>
        <taxon>Dongiaceae</taxon>
        <taxon>Dongia</taxon>
    </lineage>
</organism>
<protein>
    <submittedName>
        <fullName evidence="1">Uncharacterized protein</fullName>
    </submittedName>
</protein>
<reference evidence="1 2" key="1">
    <citation type="journal article" date="2016" name="Antonie Van Leeuwenhoek">
        <title>Dongia soli sp. nov., isolated from soil from Dokdo, Korea.</title>
        <authorList>
            <person name="Kim D.U."/>
            <person name="Lee H."/>
            <person name="Kim H."/>
            <person name="Kim S.G."/>
            <person name="Ka J.O."/>
        </authorList>
    </citation>
    <scope>NUCLEOTIDE SEQUENCE [LARGE SCALE GENOMIC DNA]</scope>
    <source>
        <strain evidence="1 2">D78</strain>
    </source>
</reference>
<evidence type="ECO:0000313" key="1">
    <source>
        <dbReference type="EMBL" id="MDY0883103.1"/>
    </source>
</evidence>
<dbReference type="Proteomes" id="UP001279642">
    <property type="component" value="Unassembled WGS sequence"/>
</dbReference>
<keyword evidence="2" id="KW-1185">Reference proteome</keyword>
<name>A0ABU5EA76_9PROT</name>
<sequence>MAMQLGQEGLSFSDEGGGFTLKAVSGRGTLSDPFVVVEEVTQQQAVLVIRGFTEVGNRIGTDHTAGVAVTKVVINRTADVWQSFQLELRQIEGQHSPYEDGLSFAQNTAITNAFTTSSFPNIQRFDEPEDRLVFSGKSVRPGESAKFTFLITDMSPISKFFLVQQPLRPVSGLPATFQGAQAATVQRRISQISYRWRQKHQP</sequence>
<dbReference type="EMBL" id="JAXCLW010000002">
    <property type="protein sequence ID" value="MDY0883103.1"/>
    <property type="molecule type" value="Genomic_DNA"/>
</dbReference>
<gene>
    <name evidence="1" type="ORF">SMD27_09620</name>
</gene>
<accession>A0ABU5EA76</accession>
<dbReference type="RefSeq" id="WP_320508152.1">
    <property type="nucleotide sequence ID" value="NZ_JAXCLW010000002.1"/>
</dbReference>
<comment type="caution">
    <text evidence="1">The sequence shown here is derived from an EMBL/GenBank/DDBJ whole genome shotgun (WGS) entry which is preliminary data.</text>
</comment>
<proteinExistence type="predicted"/>
<evidence type="ECO:0000313" key="2">
    <source>
        <dbReference type="Proteomes" id="UP001279642"/>
    </source>
</evidence>